<dbReference type="Gene3D" id="3.40.50.1110">
    <property type="entry name" value="SGNH hydrolase"/>
    <property type="match status" value="1"/>
</dbReference>
<evidence type="ECO:0000259" key="1">
    <source>
        <dbReference type="Pfam" id="PF13472"/>
    </source>
</evidence>
<dbReference type="EMBL" id="CP036433">
    <property type="protein sequence ID" value="QDU96640.1"/>
    <property type="molecule type" value="Genomic_DNA"/>
</dbReference>
<gene>
    <name evidence="2" type="primary">tesA_2</name>
    <name evidence="2" type="ORF">Pla8534_44610</name>
</gene>
<dbReference type="OrthoDB" id="260350at2"/>
<dbReference type="PANTHER" id="PTHR30383:SF5">
    <property type="entry name" value="SGNH HYDROLASE-TYPE ESTERASE DOMAIN-CONTAINING PROTEIN"/>
    <property type="match status" value="1"/>
</dbReference>
<dbReference type="EC" id="3.1.2.-" evidence="2"/>
<dbReference type="Proteomes" id="UP000317648">
    <property type="component" value="Chromosome"/>
</dbReference>
<dbReference type="AlphaFoldDB" id="A0A518DXS1"/>
<keyword evidence="2" id="KW-0378">Hydrolase</keyword>
<reference evidence="2 3" key="1">
    <citation type="submission" date="2019-02" db="EMBL/GenBank/DDBJ databases">
        <title>Deep-cultivation of Planctomycetes and their phenomic and genomic characterization uncovers novel biology.</title>
        <authorList>
            <person name="Wiegand S."/>
            <person name="Jogler M."/>
            <person name="Boedeker C."/>
            <person name="Pinto D."/>
            <person name="Vollmers J."/>
            <person name="Rivas-Marin E."/>
            <person name="Kohn T."/>
            <person name="Peeters S.H."/>
            <person name="Heuer A."/>
            <person name="Rast P."/>
            <person name="Oberbeckmann S."/>
            <person name="Bunk B."/>
            <person name="Jeske O."/>
            <person name="Meyerdierks A."/>
            <person name="Storesund J.E."/>
            <person name="Kallscheuer N."/>
            <person name="Luecker S."/>
            <person name="Lage O.M."/>
            <person name="Pohl T."/>
            <person name="Merkel B.J."/>
            <person name="Hornburger P."/>
            <person name="Mueller R.-W."/>
            <person name="Bruemmer F."/>
            <person name="Labrenz M."/>
            <person name="Spormann A.M."/>
            <person name="Op den Camp H."/>
            <person name="Overmann J."/>
            <person name="Amann R."/>
            <person name="Jetten M.S.M."/>
            <person name="Mascher T."/>
            <person name="Medema M.H."/>
            <person name="Devos D.P."/>
            <person name="Kaster A.-K."/>
            <person name="Ovreas L."/>
            <person name="Rohde M."/>
            <person name="Galperin M.Y."/>
            <person name="Jogler C."/>
        </authorList>
    </citation>
    <scope>NUCLEOTIDE SEQUENCE [LARGE SCALE GENOMIC DNA]</scope>
    <source>
        <strain evidence="2 3">Pla85_3_4</strain>
    </source>
</reference>
<name>A0A518DXS1_9BACT</name>
<evidence type="ECO:0000313" key="2">
    <source>
        <dbReference type="EMBL" id="QDU96640.1"/>
    </source>
</evidence>
<protein>
    <submittedName>
        <fullName evidence="2">Acyl-CoA thioesterase I</fullName>
        <ecNumber evidence="2">3.1.2.-</ecNumber>
    </submittedName>
</protein>
<dbReference type="SUPFAM" id="SSF52266">
    <property type="entry name" value="SGNH hydrolase"/>
    <property type="match status" value="1"/>
</dbReference>
<dbReference type="InterPro" id="IPR036514">
    <property type="entry name" value="SGNH_hydro_sf"/>
</dbReference>
<dbReference type="Pfam" id="PF13472">
    <property type="entry name" value="Lipase_GDSL_2"/>
    <property type="match status" value="1"/>
</dbReference>
<accession>A0A518DXS1</accession>
<organism evidence="2 3">
    <name type="scientific">Lignipirellula cremea</name>
    <dbReference type="NCBI Taxonomy" id="2528010"/>
    <lineage>
        <taxon>Bacteria</taxon>
        <taxon>Pseudomonadati</taxon>
        <taxon>Planctomycetota</taxon>
        <taxon>Planctomycetia</taxon>
        <taxon>Pirellulales</taxon>
        <taxon>Pirellulaceae</taxon>
        <taxon>Lignipirellula</taxon>
    </lineage>
</organism>
<dbReference type="InterPro" id="IPR051532">
    <property type="entry name" value="Ester_Hydrolysis_Enzymes"/>
</dbReference>
<dbReference type="InterPro" id="IPR013830">
    <property type="entry name" value="SGNH_hydro"/>
</dbReference>
<evidence type="ECO:0000313" key="3">
    <source>
        <dbReference type="Proteomes" id="UP000317648"/>
    </source>
</evidence>
<keyword evidence="3" id="KW-1185">Reference proteome</keyword>
<sequence length="308" mass="33917">MQLGGESTLVTLPVETMLLTLMFPAREAMKRMRSGVRMLFLSLLVLPACLAVKAVSAADAPELPSVKQSPEVLAAMRQVHAGFKGQAGYVAQFGDSITYSMAFWSAMSWDDPDKYLPADDGLPQKPGDRRWKDVILGARDKGGKFANYSGWRVGQLLKSVDEVLQRERPEYAIIMIGTNDISGGKLPANYEQDLQQVVQKCLDAHCIPILNTIPPRQGKDDAVAAANTVIRKTAEQMSVPLADFHAACVRLRPGDSWQNSIISKDGVHPSGGKTNVYTVENMQNCGYALRNWVNFLALRELYFAVQTK</sequence>
<dbReference type="GO" id="GO:0004622">
    <property type="term" value="F:phosphatidylcholine lysophospholipase activity"/>
    <property type="evidence" value="ECO:0007669"/>
    <property type="project" value="TreeGrafter"/>
</dbReference>
<dbReference type="PANTHER" id="PTHR30383">
    <property type="entry name" value="THIOESTERASE 1/PROTEASE 1/LYSOPHOSPHOLIPASE L1"/>
    <property type="match status" value="1"/>
</dbReference>
<proteinExistence type="predicted"/>
<dbReference type="KEGG" id="lcre:Pla8534_44610"/>
<feature type="domain" description="SGNH hydrolase-type esterase" evidence="1">
    <location>
        <begin position="93"/>
        <end position="270"/>
    </location>
</feature>